<gene>
    <name evidence="1" type="ORF">SAMN04487900_103153</name>
</gene>
<evidence type="ECO:0000313" key="2">
    <source>
        <dbReference type="Proteomes" id="UP000199134"/>
    </source>
</evidence>
<comment type="caution">
    <text evidence="1">The sequence shown here is derived from an EMBL/GenBank/DDBJ whole genome shotgun (WGS) entry which is preliminary data.</text>
</comment>
<dbReference type="AlphaFoldDB" id="A0A1H0EGI1"/>
<reference evidence="2" key="1">
    <citation type="submission" date="2016-10" db="EMBL/GenBank/DDBJ databases">
        <authorList>
            <person name="de Groot N.N."/>
        </authorList>
    </citation>
    <scope>NUCLEOTIDE SEQUENCE [LARGE SCALE GENOMIC DNA]</scope>
    <source>
        <strain evidence="2">BP1-145</strain>
    </source>
</reference>
<accession>A0A1H0EGI1</accession>
<sequence length="30" mass="3542">MIENKYFNGAKVADTQYFKKLDVLVEDCMK</sequence>
<dbReference type="Proteomes" id="UP000199134">
    <property type="component" value="Unassembled WGS sequence"/>
</dbReference>
<protein>
    <submittedName>
        <fullName evidence="1">Uncharacterized protein</fullName>
    </submittedName>
</protein>
<evidence type="ECO:0000313" key="1">
    <source>
        <dbReference type="EMBL" id="SDN81448.1"/>
    </source>
</evidence>
<organism evidence="1 2">
    <name type="scientific">Prevotella communis</name>
    <dbReference type="NCBI Taxonomy" id="2913614"/>
    <lineage>
        <taxon>Bacteria</taxon>
        <taxon>Pseudomonadati</taxon>
        <taxon>Bacteroidota</taxon>
        <taxon>Bacteroidia</taxon>
        <taxon>Bacteroidales</taxon>
        <taxon>Prevotellaceae</taxon>
        <taxon>Prevotella</taxon>
    </lineage>
</organism>
<proteinExistence type="predicted"/>
<dbReference type="EMBL" id="FNIW01000003">
    <property type="protein sequence ID" value="SDN81448.1"/>
    <property type="molecule type" value="Genomic_DNA"/>
</dbReference>
<name>A0A1H0EGI1_9BACT</name>